<feature type="repeat" description="PPR" evidence="2">
    <location>
        <begin position="349"/>
        <end position="383"/>
    </location>
</feature>
<evidence type="ECO:0000256" key="1">
    <source>
        <dbReference type="ARBA" id="ARBA00022737"/>
    </source>
</evidence>
<comment type="caution">
    <text evidence="4">The sequence shown here is derived from an EMBL/GenBank/DDBJ whole genome shotgun (WGS) entry which is preliminary data.</text>
</comment>
<reference evidence="4" key="1">
    <citation type="journal article" date="2023" name="Plant J.">
        <title>The genome of the king protea, Protea cynaroides.</title>
        <authorList>
            <person name="Chang J."/>
            <person name="Duong T.A."/>
            <person name="Schoeman C."/>
            <person name="Ma X."/>
            <person name="Roodt D."/>
            <person name="Barker N."/>
            <person name="Li Z."/>
            <person name="Van de Peer Y."/>
            <person name="Mizrachi E."/>
        </authorList>
    </citation>
    <scope>NUCLEOTIDE SEQUENCE</scope>
    <source>
        <tissue evidence="4">Young leaves</tissue>
    </source>
</reference>
<dbReference type="GO" id="GO:0009507">
    <property type="term" value="C:chloroplast"/>
    <property type="evidence" value="ECO:0007669"/>
    <property type="project" value="TreeGrafter"/>
</dbReference>
<dbReference type="PANTHER" id="PTHR46935">
    <property type="entry name" value="OS01G0674700 PROTEIN"/>
    <property type="match status" value="1"/>
</dbReference>
<gene>
    <name evidence="4" type="ORF">NE237_017017</name>
</gene>
<organism evidence="4 5">
    <name type="scientific">Protea cynaroides</name>
    <dbReference type="NCBI Taxonomy" id="273540"/>
    <lineage>
        <taxon>Eukaryota</taxon>
        <taxon>Viridiplantae</taxon>
        <taxon>Streptophyta</taxon>
        <taxon>Embryophyta</taxon>
        <taxon>Tracheophyta</taxon>
        <taxon>Spermatophyta</taxon>
        <taxon>Magnoliopsida</taxon>
        <taxon>Proteales</taxon>
        <taxon>Proteaceae</taxon>
        <taxon>Protea</taxon>
    </lineage>
</organism>
<dbReference type="InterPro" id="IPR002885">
    <property type="entry name" value="PPR_rpt"/>
</dbReference>
<feature type="repeat" description="PPR" evidence="2">
    <location>
        <begin position="384"/>
        <end position="418"/>
    </location>
</feature>
<feature type="domain" description="PROP1-like PPR" evidence="3">
    <location>
        <begin position="352"/>
        <end position="469"/>
    </location>
</feature>
<dbReference type="Gene3D" id="1.25.40.10">
    <property type="entry name" value="Tetratricopeptide repeat domain"/>
    <property type="match status" value="3"/>
</dbReference>
<proteinExistence type="predicted"/>
<keyword evidence="1" id="KW-0677">Repeat</keyword>
<dbReference type="OrthoDB" id="1904535at2759"/>
<dbReference type="GO" id="GO:0009658">
    <property type="term" value="P:chloroplast organization"/>
    <property type="evidence" value="ECO:0007669"/>
    <property type="project" value="InterPro"/>
</dbReference>
<keyword evidence="5" id="KW-1185">Reference proteome</keyword>
<dbReference type="Pfam" id="PF13812">
    <property type="entry name" value="PPR_3"/>
    <property type="match status" value="1"/>
</dbReference>
<dbReference type="Proteomes" id="UP001141806">
    <property type="component" value="Unassembled WGS sequence"/>
</dbReference>
<dbReference type="NCBIfam" id="TIGR00756">
    <property type="entry name" value="PPR"/>
    <property type="match status" value="2"/>
</dbReference>
<dbReference type="AlphaFoldDB" id="A0A9Q0K790"/>
<evidence type="ECO:0000313" key="4">
    <source>
        <dbReference type="EMBL" id="KAJ4965168.1"/>
    </source>
</evidence>
<protein>
    <recommendedName>
        <fullName evidence="3">PROP1-like PPR domain-containing protein</fullName>
    </recommendedName>
</protein>
<dbReference type="EMBL" id="JAMYWD010000007">
    <property type="protein sequence ID" value="KAJ4965168.1"/>
    <property type="molecule type" value="Genomic_DNA"/>
</dbReference>
<dbReference type="Pfam" id="PF01535">
    <property type="entry name" value="PPR"/>
    <property type="match status" value="1"/>
</dbReference>
<dbReference type="PANTHER" id="PTHR46935:SF2">
    <property type="entry name" value="PENTACOTRIPEPTIDE-REPEAT REGION OF PRORP DOMAIN-CONTAINING PROTEIN"/>
    <property type="match status" value="1"/>
</dbReference>
<dbReference type="PROSITE" id="PS51375">
    <property type="entry name" value="PPR"/>
    <property type="match status" value="3"/>
</dbReference>
<accession>A0A9Q0K790</accession>
<dbReference type="Pfam" id="PF17177">
    <property type="entry name" value="PPR_long"/>
    <property type="match status" value="1"/>
</dbReference>
<sequence length="909" mass="103140">MESSIGAPTRIRALTFEPDTEKIKRKLFRSGVFPTPKIVHILRKKEIQKSIRKSKRIADNNTALRTENPLSECQRLAMAEEAHFQDIARDYKTITQDFQFKPRAGDKTGVAMVGLPWEKSARAALRELASASKEYTGEKMKVEHLKELRLILSQRNRSSLRWLLDGDIEEESRSKFEKDRCFPAKRRREEADAIRFLIDKLSATDLSMRDWKFSRLMSQSGLQFTERHLLHIVGGLGAVGSWKHALSVVEWVYNRKDNKYRKSRFVFTKLLAVLGKARRPSEALHIFKLMRKDGEIYPDMPAYHSIAVTLGQAGLVKELLSVIESMRQKPSRKTKNMNHKNWDPSLEPDLVVYNAVLNACVSSHQWKGVSWVLEQMRRSGLKPNGATYGLAMEVMLQSGKYDRVHKFFEKMKRSGEAPKSLTYRVLVRAFWEEGKVDEAIEAVKDMEQRGVVGTASVYYELACCLCHSGRWQDAMVMVEKLKRLPLTKPLGVTFTGMIMSCMDGRHMNDCMLIFEHMKEHCAPNVGTINAMLKVYGHNDMFAKAKELFEQAKRTQSCFATNHYSVSTSLTPDAYTFSLMLVASASAHQWEYFEYVYKEMTLGGYLLDQNKHASLLVEASRAGKWHLLEHAFERILDVGEVPHPSLFTEMVCQATTCHNYEKAVGLVNGMAYASFQISEKQWTDVLRRNKDRINRHGLQKLLDTMRKTNVVANAIVSNLSRSLDSLCESSLPGDSLGVMSFSDVGNDKLPSESSDVEMDINENWMMENCSVDKADGNTTVCKHRSDTSSGDESDISRVHHTDIDTEYADIRLLLGSKNCIEKNASLCDSLEESIDGMSSEVGSFKNQNSISILHCYSQDCDTEISLDMLTSQNQVDDSYGSDLPSASEILEAWKESRKSDVCAYHSKPGY</sequence>
<feature type="repeat" description="PPR" evidence="2">
    <location>
        <begin position="419"/>
        <end position="453"/>
    </location>
</feature>
<dbReference type="InterPro" id="IPR011990">
    <property type="entry name" value="TPR-like_helical_dom_sf"/>
</dbReference>
<evidence type="ECO:0000256" key="2">
    <source>
        <dbReference type="PROSITE-ProRule" id="PRU00708"/>
    </source>
</evidence>
<dbReference type="InterPro" id="IPR044645">
    <property type="entry name" value="DG1/EMB2279-like"/>
</dbReference>
<evidence type="ECO:0000313" key="5">
    <source>
        <dbReference type="Proteomes" id="UP001141806"/>
    </source>
</evidence>
<evidence type="ECO:0000259" key="3">
    <source>
        <dbReference type="Pfam" id="PF17177"/>
    </source>
</evidence>
<name>A0A9Q0K790_9MAGN</name>
<dbReference type="InterPro" id="IPR033443">
    <property type="entry name" value="PROP1-like_PPR_dom"/>
</dbReference>